<reference evidence="1" key="1">
    <citation type="submission" date="2020-04" db="EMBL/GenBank/DDBJ databases">
        <title>Draft genome resource of the tomato pathogen Pseudocercospora fuligena.</title>
        <authorList>
            <person name="Zaccaron A."/>
        </authorList>
    </citation>
    <scope>NUCLEOTIDE SEQUENCE</scope>
    <source>
        <strain evidence="1">PF001</strain>
    </source>
</reference>
<organism evidence="1 2">
    <name type="scientific">Pseudocercospora fuligena</name>
    <dbReference type="NCBI Taxonomy" id="685502"/>
    <lineage>
        <taxon>Eukaryota</taxon>
        <taxon>Fungi</taxon>
        <taxon>Dikarya</taxon>
        <taxon>Ascomycota</taxon>
        <taxon>Pezizomycotina</taxon>
        <taxon>Dothideomycetes</taxon>
        <taxon>Dothideomycetidae</taxon>
        <taxon>Mycosphaerellales</taxon>
        <taxon>Mycosphaerellaceae</taxon>
        <taxon>Pseudocercospora</taxon>
    </lineage>
</organism>
<dbReference type="Proteomes" id="UP000660729">
    <property type="component" value="Unassembled WGS sequence"/>
</dbReference>
<proteinExistence type="predicted"/>
<comment type="caution">
    <text evidence="1">The sequence shown here is derived from an EMBL/GenBank/DDBJ whole genome shotgun (WGS) entry which is preliminary data.</text>
</comment>
<dbReference type="PANTHER" id="PTHR38111">
    <property type="entry name" value="ZN(2)-C6 FUNGAL-TYPE DOMAIN-CONTAINING PROTEIN-RELATED"/>
    <property type="match status" value="1"/>
</dbReference>
<dbReference type="EMBL" id="JABCIY010000122">
    <property type="protein sequence ID" value="KAF7192494.1"/>
    <property type="molecule type" value="Genomic_DNA"/>
</dbReference>
<dbReference type="AlphaFoldDB" id="A0A8H6VLI9"/>
<evidence type="ECO:0000313" key="2">
    <source>
        <dbReference type="Proteomes" id="UP000660729"/>
    </source>
</evidence>
<evidence type="ECO:0000313" key="1">
    <source>
        <dbReference type="EMBL" id="KAF7192494.1"/>
    </source>
</evidence>
<sequence>MRDRYNFFTQVSPYSDPYMSNSEHISPYAVIPTSRAASPYLSPPDFSSSAWAFKSMPTHACPFNVPSCKGCNGTLSDHRSQAGDSTFDALDYRTPSSGPSSICDEDYVPIDRASTPCSSIISFNSPEATRMQLKEEFLRLYFPSGITDRETDFMYTKFLSRDSLQAMGASMNAAVDTLSLIQLGTSHRDERLIGEAHTRYQAAVASLNVDLQDPNAMYDDGVLGAVYLLGFCEVYAPLARGGHPWKTHHRGLRDMLLARGPKGEYSKFAQLLVYNFRHVAAIVGCTERKRVPFAGRAWKQCSAMTDGMMAALSERIIDAPAVFEKADSAMQRPKKDAGELLDVVMELARLERDTQAWLLSWYSSFQSQPYWQQSVEQFKSFQKHTRDAPQDVFKKALCFPSFSNASAQVTYWMGLLQMKRTMFELNRLYSKPILPKSEATLVAEADECADRLCESIAWLTQPRFGFCGVVRSLGPLNYAAKWYKVTIDLPKMAWTEKVSRSIKAEHFIASLYDTQPFVGWLERPDDLDSRERTPT</sequence>
<dbReference type="OrthoDB" id="4491390at2759"/>
<dbReference type="PANTHER" id="PTHR38111:SF2">
    <property type="entry name" value="FINGER DOMAIN PROTEIN, PUTATIVE (AFU_ORTHOLOGUE AFUA_1G01560)-RELATED"/>
    <property type="match status" value="1"/>
</dbReference>
<protein>
    <recommendedName>
        <fullName evidence="3">C6 zinc finger domain protein</fullName>
    </recommendedName>
</protein>
<keyword evidence="2" id="KW-1185">Reference proteome</keyword>
<dbReference type="InterPro" id="IPR053178">
    <property type="entry name" value="Osmoadaptation_assoc"/>
</dbReference>
<gene>
    <name evidence="1" type="ORF">HII31_06167</name>
</gene>
<name>A0A8H6VLI9_9PEZI</name>
<evidence type="ECO:0008006" key="3">
    <source>
        <dbReference type="Google" id="ProtNLM"/>
    </source>
</evidence>
<accession>A0A8H6VLI9</accession>